<feature type="region of interest" description="Disordered" evidence="9">
    <location>
        <begin position="885"/>
        <end position="919"/>
    </location>
</feature>
<evidence type="ECO:0000256" key="8">
    <source>
        <dbReference type="ARBA" id="ARBA00040849"/>
    </source>
</evidence>
<dbReference type="EMBL" id="KX014721">
    <property type="protein sequence ID" value="ANO53970.1"/>
    <property type="molecule type" value="mRNA"/>
</dbReference>
<keyword evidence="7" id="KW-0539">Nucleus</keyword>
<dbReference type="AlphaFoldDB" id="A0A1B0YYP6"/>
<feature type="domain" description="PAS" evidence="10">
    <location>
        <begin position="69"/>
        <end position="118"/>
    </location>
</feature>
<evidence type="ECO:0000256" key="7">
    <source>
        <dbReference type="ARBA" id="ARBA00023242"/>
    </source>
</evidence>
<evidence type="ECO:0000256" key="2">
    <source>
        <dbReference type="ARBA" id="ARBA00022553"/>
    </source>
</evidence>
<dbReference type="PROSITE" id="PS51257">
    <property type="entry name" value="PROKAR_LIPOPROTEIN"/>
    <property type="match status" value="1"/>
</dbReference>
<dbReference type="GO" id="GO:0005634">
    <property type="term" value="C:nucleus"/>
    <property type="evidence" value="ECO:0007669"/>
    <property type="project" value="UniProtKB-SubCell"/>
</dbReference>
<keyword evidence="6" id="KW-0804">Transcription</keyword>
<dbReference type="InterPro" id="IPR022728">
    <property type="entry name" value="Period_circadian-like_C"/>
</dbReference>
<accession>A0A1B0YYP6</accession>
<feature type="compositionally biased region" description="Basic and acidic residues" evidence="9">
    <location>
        <begin position="891"/>
        <end position="908"/>
    </location>
</feature>
<organism evidence="11">
    <name type="scientific">Limulus polyphemus</name>
    <name type="common">Atlantic horseshoe crab</name>
    <dbReference type="NCBI Taxonomy" id="6850"/>
    <lineage>
        <taxon>Eukaryota</taxon>
        <taxon>Metazoa</taxon>
        <taxon>Ecdysozoa</taxon>
        <taxon>Arthropoda</taxon>
        <taxon>Chelicerata</taxon>
        <taxon>Merostomata</taxon>
        <taxon>Xiphosura</taxon>
        <taxon>Limulidae</taxon>
        <taxon>Limulus</taxon>
    </lineage>
</organism>
<dbReference type="GO" id="GO:0000122">
    <property type="term" value="P:negative regulation of transcription by RNA polymerase II"/>
    <property type="evidence" value="ECO:0007669"/>
    <property type="project" value="TreeGrafter"/>
</dbReference>
<feature type="compositionally biased region" description="Basic residues" evidence="9">
    <location>
        <begin position="818"/>
        <end position="828"/>
    </location>
</feature>
<dbReference type="GO" id="GO:0001222">
    <property type="term" value="F:transcription corepressor binding"/>
    <property type="evidence" value="ECO:0007669"/>
    <property type="project" value="TreeGrafter"/>
</dbReference>
<keyword evidence="5" id="KW-0090">Biological rhythms</keyword>
<dbReference type="Pfam" id="PF14598">
    <property type="entry name" value="PAS_11"/>
    <property type="match status" value="1"/>
</dbReference>
<dbReference type="SMART" id="SM00091">
    <property type="entry name" value="PAS"/>
    <property type="match status" value="2"/>
</dbReference>
<dbReference type="GO" id="GO:0005737">
    <property type="term" value="C:cytoplasm"/>
    <property type="evidence" value="ECO:0007669"/>
    <property type="project" value="TreeGrafter"/>
</dbReference>
<feature type="domain" description="PAS" evidence="10">
    <location>
        <begin position="216"/>
        <end position="262"/>
    </location>
</feature>
<evidence type="ECO:0000313" key="11">
    <source>
        <dbReference type="EMBL" id="ANO53970.1"/>
    </source>
</evidence>
<dbReference type="Gene3D" id="3.30.450.20">
    <property type="entry name" value="PAS domain"/>
    <property type="match status" value="2"/>
</dbReference>
<dbReference type="OrthoDB" id="7788983at2759"/>
<evidence type="ECO:0000256" key="9">
    <source>
        <dbReference type="SAM" id="MobiDB-lite"/>
    </source>
</evidence>
<proteinExistence type="evidence at transcript level"/>
<dbReference type="InterPro" id="IPR035965">
    <property type="entry name" value="PAS-like_dom_sf"/>
</dbReference>
<name>A0A1B0YYP6_LIMPO</name>
<sequence length="1021" mass="113841">MKTLFPPEDTTSLGAISSVLSCFKSIGVDSEELLPGRKQSFKSPSFKELKNKLIVKNGEGFSVVLSLQDGSILYITNSISDILGYPKDMLVGQYLANFLYPRDQIIFASHLTQGLNAQFTEGRKGACESSSFYCRFRQYQSLKFGYGLSEKKPCYRTCHITSYTMELFEDFTCLEDTTQAMCLVATVLPVQSAYKMPGEIPSMTTFSTRHTMSCYFSHVDNTAIPYLGFTPQDMVGNSAFDFYHMDDLPQLKDIYELVMKEQGCPFRSKPYRFLASNGCYITLETEWSSYVNPWTKKLEFVVGQHRVLKGPEDPNVFNEKTQEENPISEELLKASQQIQEEIKQLLAQPVKSVFNSMCKTHSCKRKLAVAYQTRNLLDQIGRKPHNPHVQICSQPNYLRGRLECQDITTPHADQASVVMGEISPHQETHNSDPSAATPPAVQNMQYQENIERFFASQPKTYSSDGSGESKSEERPNTSTDEEIEKFSGFSDEKDKQFSSHSPRSVRFQAGGLFSSNSKRKIFSKRDSGNGSVPSRNEDQIIDNINGSSSCGSAKDSSSSPTWHSLTEEALSQHNRMTQKFFKKISNVSSPVCKGKDVLHHKRSQVKECPAGSHKCKSNHNYTLTTTPCQTEGRAHPMQASGMPYIPFNLAPPFSLPSFPMIVPSAPILTSANSTSGTTSFSNPLFNTTIPNPGFHYCTLIPHNNANGGHSSPFFIPGAMCVGAFPFYPSMSTVIPETGHPLWSCGSMSNVSVSNCGQSAVPNVGSFGYQMFNPSIPVSMNTATPEVAVTTAPGNLPVSQKLQVSSSEDGAEREVLSVKKHLPLTRRGKSSSGESDSERARCKMRRVVKCNMVNKDEKKTERLSEKDLQEDTVSFSITYSLLKSDGCSSKSPSDKAEEMEVETKEESKTPFHPVRGDPPWMEGIDKGPDLVFRYQLPIRNVEDVLKKDLEILQNMKQPELVNKQLAQLQSELEQENQIETCCYSDEKTSSKLNLEFSILEEDLEKDTESQLEAMLQLLAEDM</sequence>
<feature type="region of interest" description="Disordered" evidence="9">
    <location>
        <begin position="458"/>
        <end position="563"/>
    </location>
</feature>
<feature type="compositionally biased region" description="Low complexity" evidence="9">
    <location>
        <begin position="547"/>
        <end position="559"/>
    </location>
</feature>
<dbReference type="Pfam" id="PF12114">
    <property type="entry name" value="Period_C"/>
    <property type="match status" value="1"/>
</dbReference>
<dbReference type="Pfam" id="PF21353">
    <property type="entry name" value="Per3-like_PAS-A"/>
    <property type="match status" value="1"/>
</dbReference>
<evidence type="ECO:0000256" key="1">
    <source>
        <dbReference type="ARBA" id="ARBA00004123"/>
    </source>
</evidence>
<dbReference type="GO" id="GO:0043153">
    <property type="term" value="P:entrainment of circadian clock by photoperiod"/>
    <property type="evidence" value="ECO:0007669"/>
    <property type="project" value="TreeGrafter"/>
</dbReference>
<dbReference type="GO" id="GO:0032922">
    <property type="term" value="P:circadian regulation of gene expression"/>
    <property type="evidence" value="ECO:0007669"/>
    <property type="project" value="TreeGrafter"/>
</dbReference>
<dbReference type="InterPro" id="IPR000014">
    <property type="entry name" value="PAS"/>
</dbReference>
<dbReference type="SUPFAM" id="SSF55785">
    <property type="entry name" value="PYP-like sensor domain (PAS domain)"/>
    <property type="match status" value="2"/>
</dbReference>
<feature type="region of interest" description="Disordered" evidence="9">
    <location>
        <begin position="818"/>
        <end position="839"/>
    </location>
</feature>
<dbReference type="InterPro" id="IPR050760">
    <property type="entry name" value="Period_circadian_regulator"/>
</dbReference>
<dbReference type="GO" id="GO:0000976">
    <property type="term" value="F:transcription cis-regulatory region binding"/>
    <property type="evidence" value="ECO:0007669"/>
    <property type="project" value="TreeGrafter"/>
</dbReference>
<dbReference type="FunFam" id="3.30.450.20:FF:000066">
    <property type="entry name" value="Period circadian protein"/>
    <property type="match status" value="1"/>
</dbReference>
<reference evidence="11" key="1">
    <citation type="journal article" date="2016" name="Comp. Biochem. Physiol. Part D Genomics Proteomics">
        <title>Identification of putative circadian clock genes in the American horseshoe crab, Limulus polyphemus.</title>
        <authorList>
            <person name="Chesmore K.N."/>
            <person name="Watson W.H. III"/>
            <person name="Chabot C.C."/>
        </authorList>
    </citation>
    <scope>NUCLEOTIDE SEQUENCE</scope>
</reference>
<evidence type="ECO:0000256" key="4">
    <source>
        <dbReference type="ARBA" id="ARBA00023015"/>
    </source>
</evidence>
<dbReference type="CDD" id="cd00130">
    <property type="entry name" value="PAS"/>
    <property type="match status" value="2"/>
</dbReference>
<evidence type="ECO:0000256" key="6">
    <source>
        <dbReference type="ARBA" id="ARBA00023163"/>
    </source>
</evidence>
<evidence type="ECO:0000259" key="10">
    <source>
        <dbReference type="PROSITE" id="PS50112"/>
    </source>
</evidence>
<dbReference type="PROSITE" id="PS50112">
    <property type="entry name" value="PAS"/>
    <property type="match status" value="2"/>
</dbReference>
<keyword evidence="4" id="KW-0805">Transcription regulation</keyword>
<evidence type="ECO:0000256" key="3">
    <source>
        <dbReference type="ARBA" id="ARBA00022737"/>
    </source>
</evidence>
<evidence type="ECO:0000256" key="5">
    <source>
        <dbReference type="ARBA" id="ARBA00023108"/>
    </source>
</evidence>
<keyword evidence="3" id="KW-0677">Repeat</keyword>
<keyword evidence="2" id="KW-0597">Phosphoprotein</keyword>
<dbReference type="InterPro" id="IPR048814">
    <property type="entry name" value="Per1-3_PAS-A"/>
</dbReference>
<protein>
    <recommendedName>
        <fullName evidence="8">Period circadian protein</fullName>
    </recommendedName>
</protein>
<dbReference type="PANTHER" id="PTHR11269">
    <property type="entry name" value="PERIOD CIRCADIAN PROTEIN"/>
    <property type="match status" value="1"/>
</dbReference>
<comment type="subcellular location">
    <subcellularLocation>
        <location evidence="1">Nucleus</location>
    </subcellularLocation>
</comment>
<dbReference type="PANTHER" id="PTHR11269:SF16">
    <property type="entry name" value="PERIOD CIRCADIAN PROTEIN"/>
    <property type="match status" value="1"/>
</dbReference>